<keyword evidence="2" id="KW-1185">Reference proteome</keyword>
<reference evidence="1" key="2">
    <citation type="submission" date="2023-01" db="EMBL/GenBank/DDBJ databases">
        <authorList>
            <person name="Sun Q."/>
            <person name="Evtushenko L."/>
        </authorList>
    </citation>
    <scope>NUCLEOTIDE SEQUENCE</scope>
    <source>
        <strain evidence="1">VKM Ac-1246</strain>
    </source>
</reference>
<proteinExistence type="predicted"/>
<accession>A0ABQ5SY97</accession>
<dbReference type="EMBL" id="BSEL01000005">
    <property type="protein sequence ID" value="GLJ68543.1"/>
    <property type="molecule type" value="Genomic_DNA"/>
</dbReference>
<organism evidence="1 2">
    <name type="scientific">Nocardioides luteus</name>
    <dbReference type="NCBI Taxonomy" id="1844"/>
    <lineage>
        <taxon>Bacteria</taxon>
        <taxon>Bacillati</taxon>
        <taxon>Actinomycetota</taxon>
        <taxon>Actinomycetes</taxon>
        <taxon>Propionibacteriales</taxon>
        <taxon>Nocardioidaceae</taxon>
        <taxon>Nocardioides</taxon>
    </lineage>
</organism>
<evidence type="ECO:0000313" key="2">
    <source>
        <dbReference type="Proteomes" id="UP001142292"/>
    </source>
</evidence>
<protein>
    <submittedName>
        <fullName evidence="1">Uncharacterized protein</fullName>
    </submittedName>
</protein>
<dbReference type="Proteomes" id="UP001142292">
    <property type="component" value="Unassembled WGS sequence"/>
</dbReference>
<sequence>MSYVHDPHTAQQLAAEHRDREIAACQAGHRVEIARQARRQEKFAQQIARQAEIYEQIPQPQPAVEWLPKPRHQHTDSIFVLVRRIGEAVRHLVGRDGRTPGVQAR</sequence>
<comment type="caution">
    <text evidence="1">The sequence shown here is derived from an EMBL/GenBank/DDBJ whole genome shotgun (WGS) entry which is preliminary data.</text>
</comment>
<evidence type="ECO:0000313" key="1">
    <source>
        <dbReference type="EMBL" id="GLJ68543.1"/>
    </source>
</evidence>
<reference evidence="1" key="1">
    <citation type="journal article" date="2014" name="Int. J. Syst. Evol. Microbiol.">
        <title>Complete genome of a new Firmicutes species belonging to the dominant human colonic microbiota ('Ruminococcus bicirculans') reveals two chromosomes and a selective capacity to utilize plant glucans.</title>
        <authorList>
            <consortium name="NISC Comparative Sequencing Program"/>
            <person name="Wegmann U."/>
            <person name="Louis P."/>
            <person name="Goesmann A."/>
            <person name="Henrissat B."/>
            <person name="Duncan S.H."/>
            <person name="Flint H.J."/>
        </authorList>
    </citation>
    <scope>NUCLEOTIDE SEQUENCE</scope>
    <source>
        <strain evidence="1">VKM Ac-1246</strain>
    </source>
</reference>
<dbReference type="RefSeq" id="WP_189118830.1">
    <property type="nucleotide sequence ID" value="NZ_BMRK01000009.1"/>
</dbReference>
<name>A0ABQ5SY97_9ACTN</name>
<gene>
    <name evidence="1" type="ORF">GCM10017579_25790</name>
</gene>